<evidence type="ECO:0000256" key="1">
    <source>
        <dbReference type="ARBA" id="ARBA00004429"/>
    </source>
</evidence>
<evidence type="ECO:0000313" key="10">
    <source>
        <dbReference type="EMBL" id="TLU61305.1"/>
    </source>
</evidence>
<dbReference type="Pfam" id="PF04217">
    <property type="entry name" value="DUF412"/>
    <property type="match status" value="1"/>
</dbReference>
<comment type="similarity">
    <text evidence="2">Belongs to the UPF0208 family.</text>
</comment>
<keyword evidence="4" id="KW-1003">Cell membrane</keyword>
<comment type="subcellular location">
    <subcellularLocation>
        <location evidence="1">Cell inner membrane</location>
        <topology evidence="1">Multi-pass membrane protein</topology>
    </subcellularLocation>
</comment>
<keyword evidence="11" id="KW-1185">Reference proteome</keyword>
<dbReference type="Proteomes" id="UP000307790">
    <property type="component" value="Unassembled WGS sequence"/>
</dbReference>
<dbReference type="GO" id="GO:0005886">
    <property type="term" value="C:plasma membrane"/>
    <property type="evidence" value="ECO:0007669"/>
    <property type="project" value="UniProtKB-SubCell"/>
</dbReference>
<proteinExistence type="inferred from homology"/>
<feature type="transmembrane region" description="Helical" evidence="9">
    <location>
        <begin position="45"/>
        <end position="63"/>
    </location>
</feature>
<evidence type="ECO:0000256" key="4">
    <source>
        <dbReference type="ARBA" id="ARBA00022475"/>
    </source>
</evidence>
<name>A0A5R9ICK0_9GAMM</name>
<dbReference type="NCBIfam" id="NF002493">
    <property type="entry name" value="PRK01816.1"/>
    <property type="match status" value="1"/>
</dbReference>
<evidence type="ECO:0000256" key="2">
    <source>
        <dbReference type="ARBA" id="ARBA00009474"/>
    </source>
</evidence>
<sequence>MMKTSLMQQLKLGNDYVKLWPERAELARYFSQYQAVVACRFTKRYCLPLALVVMFVPIMSFGSEYLNSSSVYALFIASLPVQALLFMAKQSKQTLPPSLENWYKQGVERIQQHGEGTPQVKFKVVKPSFMDLAKLLDYSYKTMKH</sequence>
<evidence type="ECO:0000256" key="7">
    <source>
        <dbReference type="ARBA" id="ARBA00022989"/>
    </source>
</evidence>
<dbReference type="EMBL" id="VCBC01000017">
    <property type="protein sequence ID" value="TLU61305.1"/>
    <property type="molecule type" value="Genomic_DNA"/>
</dbReference>
<keyword evidence="6 9" id="KW-0812">Transmembrane</keyword>
<keyword evidence="5" id="KW-0997">Cell inner membrane</keyword>
<dbReference type="OrthoDB" id="7066670at2"/>
<protein>
    <recommendedName>
        <fullName evidence="3">UPF0208 membrane protein YfbV</fullName>
    </recommendedName>
</protein>
<dbReference type="RefSeq" id="WP_138321106.1">
    <property type="nucleotide sequence ID" value="NZ_VCBC01000017.1"/>
</dbReference>
<comment type="caution">
    <text evidence="10">The sequence shown here is derived from an EMBL/GenBank/DDBJ whole genome shotgun (WGS) entry which is preliminary data.</text>
</comment>
<evidence type="ECO:0000256" key="5">
    <source>
        <dbReference type="ARBA" id="ARBA00022519"/>
    </source>
</evidence>
<evidence type="ECO:0000256" key="3">
    <source>
        <dbReference type="ARBA" id="ARBA00018831"/>
    </source>
</evidence>
<evidence type="ECO:0000256" key="8">
    <source>
        <dbReference type="ARBA" id="ARBA00023136"/>
    </source>
</evidence>
<feature type="transmembrane region" description="Helical" evidence="9">
    <location>
        <begin position="69"/>
        <end position="88"/>
    </location>
</feature>
<organism evidence="10 11">
    <name type="scientific">Thalassotalea litorea</name>
    <dbReference type="NCBI Taxonomy" id="2020715"/>
    <lineage>
        <taxon>Bacteria</taxon>
        <taxon>Pseudomonadati</taxon>
        <taxon>Pseudomonadota</taxon>
        <taxon>Gammaproteobacteria</taxon>
        <taxon>Alteromonadales</taxon>
        <taxon>Colwelliaceae</taxon>
        <taxon>Thalassotalea</taxon>
    </lineage>
</organism>
<accession>A0A5R9ICK0</accession>
<dbReference type="InterPro" id="IPR007334">
    <property type="entry name" value="UPF0208"/>
</dbReference>
<keyword evidence="7 9" id="KW-1133">Transmembrane helix</keyword>
<evidence type="ECO:0000313" key="11">
    <source>
        <dbReference type="Proteomes" id="UP000307790"/>
    </source>
</evidence>
<dbReference type="AlphaFoldDB" id="A0A5R9ICK0"/>
<evidence type="ECO:0000256" key="6">
    <source>
        <dbReference type="ARBA" id="ARBA00022692"/>
    </source>
</evidence>
<evidence type="ECO:0000256" key="9">
    <source>
        <dbReference type="SAM" id="Phobius"/>
    </source>
</evidence>
<reference evidence="10 11" key="1">
    <citation type="submission" date="2019-05" db="EMBL/GenBank/DDBJ databases">
        <title>Genome sequences of Thalassotalea litorea 1K03283.</title>
        <authorList>
            <person name="Zhang D."/>
        </authorList>
    </citation>
    <scope>NUCLEOTIDE SEQUENCE [LARGE SCALE GENOMIC DNA]</scope>
    <source>
        <strain evidence="10 11">MCCC 1K03283</strain>
    </source>
</reference>
<keyword evidence="8 9" id="KW-0472">Membrane</keyword>
<gene>
    <name evidence="10" type="ORF">FE810_14945</name>
</gene>